<protein>
    <submittedName>
        <fullName evidence="2">Uncharacterized protein</fullName>
    </submittedName>
</protein>
<keyword evidence="1" id="KW-0812">Transmembrane</keyword>
<name>A0A1H8F6U8_9PROT</name>
<dbReference type="EMBL" id="FOHI01000001">
    <property type="protein sequence ID" value="SES70073.1"/>
    <property type="molecule type" value="Genomic_DNA"/>
</dbReference>
<evidence type="ECO:0000256" key="1">
    <source>
        <dbReference type="SAM" id="Phobius"/>
    </source>
</evidence>
<dbReference type="Proteomes" id="UP000183898">
    <property type="component" value="Unassembled WGS sequence"/>
</dbReference>
<accession>A0A1H8F6U8</accession>
<feature type="transmembrane region" description="Helical" evidence="1">
    <location>
        <begin position="47"/>
        <end position="71"/>
    </location>
</feature>
<keyword evidence="1" id="KW-1133">Transmembrane helix</keyword>
<dbReference type="Proteomes" id="UP000183339">
    <property type="component" value="Unassembled WGS sequence"/>
</dbReference>
<evidence type="ECO:0000313" key="2">
    <source>
        <dbReference type="EMBL" id="SEN27631.1"/>
    </source>
</evidence>
<reference evidence="4 5" key="1">
    <citation type="submission" date="2016-10" db="EMBL/GenBank/DDBJ databases">
        <authorList>
            <person name="de Groot N.N."/>
        </authorList>
    </citation>
    <scope>NUCLEOTIDE SEQUENCE [LARGE SCALE GENOMIC DNA]</scope>
    <source>
        <strain evidence="2 5">Nl18</strain>
        <strain evidence="3 4">Nl7</strain>
    </source>
</reference>
<dbReference type="OrthoDB" id="8566470at2"/>
<sequence>MNRYLVQLDFISFIKFNSLSFCCANTLFSPFNALFTFESSGIGRALLALFLAPFAGLLLGAVFGILAYPLYRFLTSRSEFLAALSGRFQEISDETPEESLPDK</sequence>
<dbReference type="RefSeq" id="WP_139176738.1">
    <property type="nucleotide sequence ID" value="NZ_FOCT01000003.1"/>
</dbReference>
<evidence type="ECO:0000313" key="3">
    <source>
        <dbReference type="EMBL" id="SES70073.1"/>
    </source>
</evidence>
<feature type="transmembrane region" description="Helical" evidence="1">
    <location>
        <begin position="12"/>
        <end position="35"/>
    </location>
</feature>
<evidence type="ECO:0000313" key="4">
    <source>
        <dbReference type="Proteomes" id="UP000183339"/>
    </source>
</evidence>
<proteinExistence type="predicted"/>
<dbReference type="AlphaFoldDB" id="A0A1H8F6U8"/>
<dbReference type="EMBL" id="FOCT01000003">
    <property type="protein sequence ID" value="SEN27631.1"/>
    <property type="molecule type" value="Genomic_DNA"/>
</dbReference>
<keyword evidence="1" id="KW-0472">Membrane</keyword>
<gene>
    <name evidence="2" type="ORF">SAMN05216404_103250</name>
    <name evidence="3" type="ORF">SAMN05216412_101290</name>
</gene>
<organism evidence="2 5">
    <name type="scientific">Nitrosospira multiformis</name>
    <dbReference type="NCBI Taxonomy" id="1231"/>
    <lineage>
        <taxon>Bacteria</taxon>
        <taxon>Pseudomonadati</taxon>
        <taxon>Pseudomonadota</taxon>
        <taxon>Betaproteobacteria</taxon>
        <taxon>Nitrosomonadales</taxon>
        <taxon>Nitrosomonadaceae</taxon>
        <taxon>Nitrosospira</taxon>
    </lineage>
</organism>
<evidence type="ECO:0000313" key="5">
    <source>
        <dbReference type="Proteomes" id="UP000183898"/>
    </source>
</evidence>